<organism evidence="2 3">
    <name type="scientific">Laccaria amethystina LaAM-08-1</name>
    <dbReference type="NCBI Taxonomy" id="1095629"/>
    <lineage>
        <taxon>Eukaryota</taxon>
        <taxon>Fungi</taxon>
        <taxon>Dikarya</taxon>
        <taxon>Basidiomycota</taxon>
        <taxon>Agaricomycotina</taxon>
        <taxon>Agaricomycetes</taxon>
        <taxon>Agaricomycetidae</taxon>
        <taxon>Agaricales</taxon>
        <taxon>Agaricineae</taxon>
        <taxon>Hydnangiaceae</taxon>
        <taxon>Laccaria</taxon>
    </lineage>
</organism>
<feature type="region of interest" description="Disordered" evidence="1">
    <location>
        <begin position="1"/>
        <end position="629"/>
    </location>
</feature>
<feature type="compositionally biased region" description="Polar residues" evidence="1">
    <location>
        <begin position="263"/>
        <end position="274"/>
    </location>
</feature>
<feature type="compositionally biased region" description="Polar residues" evidence="1">
    <location>
        <begin position="169"/>
        <end position="180"/>
    </location>
</feature>
<gene>
    <name evidence="2" type="ORF">K443DRAFT_331788</name>
</gene>
<feature type="compositionally biased region" description="Low complexity" evidence="1">
    <location>
        <begin position="644"/>
        <end position="657"/>
    </location>
</feature>
<feature type="region of interest" description="Disordered" evidence="1">
    <location>
        <begin position="1342"/>
        <end position="1432"/>
    </location>
</feature>
<feature type="compositionally biased region" description="Low complexity" evidence="1">
    <location>
        <begin position="1065"/>
        <end position="1080"/>
    </location>
</feature>
<feature type="compositionally biased region" description="Low complexity" evidence="1">
    <location>
        <begin position="726"/>
        <end position="746"/>
    </location>
</feature>
<sequence length="1432" mass="150310">MPLLGGLFTRKNKNKQDAQSVATTGSNTADDFASNVSSPTTSYVIADKSSPSSPNGKSNFHPSPSRDNPRSNVYPSPGLPPPSSSAPASSSRLRLPFSRKKSAIGGTELSAKSTPNVNDDHFYTAPRPAYSGRLSTSSAASEVDAFDGRRLGPPPSKSAIFAAYADPQSALSTHSLPNQGSFARSSSPSSPPPVPQLGTPPSKRPSLFHWSKTSTPPASKKSQLHDAKTLPNLTQNKSSSPTSADSSSFNLKSFRHMRPPSPTRSESSHISLSTPIPRPRGPSVNSDPSQRISVAAFREAQARRSLAGSPSPSLGRSPSPMPQVPPHSPDASRARPSPRPSRSSPQFQGNTQRRKSGAPVGYTSESDESPSSDEEDESENDTLGRQRTVTTRTNNTVVRDRMGKEKAKSEMGHGTTYSSPLRQDERSPSRQASPRSHLGHGWTPQPVGTRNDGQNPLPRSQSSLGVYGEGSRPRASASTSALAPSAAAKRASVIASDNASTGIDVLSEYKRVSRHVRDSSTHSNPAAPASITSVNGKLGQTRTIAAPSMRPRSPADTDSDDDAPLVKFLGPNRPGSALSSYSNLHSRSTGNVSARSTKTNHVHQKPLIDISELTGGKRTPPSKMKSTDGFTMGQQTLISEGNFSASPANSSTSMSTALTSKFPPGNFISPPSTPAKEMKELISGPSHITTMPVPAPTRRDTSPDVLQQRKDLLSERLSRVVQMTVGSGSSSGSDGFSGNNQNQSQGVPAEEDRDQSPSSRLGGGPANSDNTVAVLPQQDEKRNTSPRSILNHTPASSSELRGHRPSESSATLRPSPPDEELALMLGAAGIKFISRAGESTSEEEEEEESESSESESSSSGRDKKQLVTDKESSHDRDRIAPIPIKQRAPPPAFSVTSRPTFPRNAGTEGPTPRTSLGETRVVSGQITRTSIALGESLSSLKPFSTPTPTSRKRSSTLIPSSTTSSSIFGSSSSSSGKVTPTSRANGGGNPNSPGSPSQANIDRATALKAAAAGKSSTASSPTLLAPGMPPRQRSSTMLPSMPTSASPTSSKTPSMPNRPFAARGDSPASSTGDSSSGRAPLTPRDGSDIGRRSKASAATQNEWSGGASGLTVTSKNKGKQHVKRRSVSFEDEAGGMNTDEDREVKRNERRRGEARAAIELGNVINGPGPVMNDEDEDMPINQTLNTRLSTLNPMMNMGGQMPMQQQMGFVSNQGLGSPWGNMNMNMNMGPQPMLSPSQFMIPPPADQSFMAAHQHAMMIAKQAYQMAVAQQAMAAAADEWERGSTVGFSGSTVGFSGGSVYGGGGPSPGFGMMGGMGMMPLQNQWSTGSMYGGLGGGTRSEYGGGGGGGGGNWSSSRSSYGESFGPSPDRFARNRTNQRESGHYPPVPPIPSSREQQSSGGKSAPRSRTTSQPSSAGRGVRKAPPSSWKAGV</sequence>
<proteinExistence type="predicted"/>
<feature type="compositionally biased region" description="Polar residues" evidence="1">
    <location>
        <begin position="17"/>
        <end position="43"/>
    </location>
</feature>
<feature type="compositionally biased region" description="Polar residues" evidence="1">
    <location>
        <begin position="577"/>
        <end position="597"/>
    </location>
</feature>
<feature type="compositionally biased region" description="Low complexity" evidence="1">
    <location>
        <begin position="1004"/>
        <end position="1020"/>
    </location>
</feature>
<reference evidence="2 3" key="1">
    <citation type="submission" date="2014-04" db="EMBL/GenBank/DDBJ databases">
        <authorList>
            <consortium name="DOE Joint Genome Institute"/>
            <person name="Kuo A."/>
            <person name="Kohler A."/>
            <person name="Nagy L.G."/>
            <person name="Floudas D."/>
            <person name="Copeland A."/>
            <person name="Barry K.W."/>
            <person name="Cichocki N."/>
            <person name="Veneault-Fourrey C."/>
            <person name="LaButti K."/>
            <person name="Lindquist E.A."/>
            <person name="Lipzen A."/>
            <person name="Lundell T."/>
            <person name="Morin E."/>
            <person name="Murat C."/>
            <person name="Sun H."/>
            <person name="Tunlid A."/>
            <person name="Henrissat B."/>
            <person name="Grigoriev I.V."/>
            <person name="Hibbett D.S."/>
            <person name="Martin F."/>
            <person name="Nordberg H.P."/>
            <person name="Cantor M.N."/>
            <person name="Hua S.X."/>
        </authorList>
    </citation>
    <scope>NUCLEOTIDE SEQUENCE [LARGE SCALE GENOMIC DNA]</scope>
    <source>
        <strain evidence="2 3">LaAM-08-1</strain>
    </source>
</reference>
<feature type="compositionally biased region" description="Basic and acidic residues" evidence="1">
    <location>
        <begin position="860"/>
        <end position="879"/>
    </location>
</feature>
<feature type="compositionally biased region" description="Polar residues" evidence="1">
    <location>
        <begin position="446"/>
        <end position="464"/>
    </location>
</feature>
<dbReference type="HOGENOM" id="CLU_003636_0_0_1"/>
<dbReference type="Proteomes" id="UP000054477">
    <property type="component" value="Unassembled WGS sequence"/>
</dbReference>
<feature type="region of interest" description="Disordered" evidence="1">
    <location>
        <begin position="725"/>
        <end position="1150"/>
    </location>
</feature>
<feature type="compositionally biased region" description="Polar residues" evidence="1">
    <location>
        <begin position="785"/>
        <end position="799"/>
    </location>
</feature>
<feature type="compositionally biased region" description="Basic and acidic residues" evidence="1">
    <location>
        <begin position="398"/>
        <end position="411"/>
    </location>
</feature>
<evidence type="ECO:0000256" key="1">
    <source>
        <dbReference type="SAM" id="MobiDB-lite"/>
    </source>
</evidence>
<evidence type="ECO:0000313" key="2">
    <source>
        <dbReference type="EMBL" id="KIJ95263.1"/>
    </source>
</evidence>
<feature type="compositionally biased region" description="Low complexity" evidence="1">
    <location>
        <begin position="1034"/>
        <end position="1055"/>
    </location>
</feature>
<feature type="compositionally biased region" description="Gly residues" evidence="1">
    <location>
        <begin position="1342"/>
        <end position="1352"/>
    </location>
</feature>
<dbReference type="OrthoDB" id="2687738at2759"/>
<dbReference type="STRING" id="1095629.A0A0C9X1V5"/>
<keyword evidence="3" id="KW-1185">Reference proteome</keyword>
<feature type="compositionally biased region" description="Low complexity" evidence="1">
    <location>
        <begin position="1353"/>
        <end position="1367"/>
    </location>
</feature>
<feature type="compositionally biased region" description="Basic residues" evidence="1">
    <location>
        <begin position="1116"/>
        <end position="1126"/>
    </location>
</feature>
<feature type="compositionally biased region" description="Low complexity" evidence="1">
    <location>
        <begin position="85"/>
        <end position="96"/>
    </location>
</feature>
<protein>
    <submittedName>
        <fullName evidence="2">Uncharacterized protein</fullName>
    </submittedName>
</protein>
<feature type="compositionally biased region" description="Low complexity" evidence="1">
    <location>
        <begin position="211"/>
        <end position="221"/>
    </location>
</feature>
<feature type="compositionally biased region" description="Low complexity" evidence="1">
    <location>
        <begin position="329"/>
        <end position="345"/>
    </location>
</feature>
<evidence type="ECO:0000313" key="3">
    <source>
        <dbReference type="Proteomes" id="UP000054477"/>
    </source>
</evidence>
<feature type="region of interest" description="Disordered" evidence="1">
    <location>
        <begin position="641"/>
        <end position="678"/>
    </location>
</feature>
<feature type="compositionally biased region" description="Low complexity" evidence="1">
    <location>
        <begin position="475"/>
        <end position="496"/>
    </location>
</feature>
<feature type="compositionally biased region" description="Acidic residues" evidence="1">
    <location>
        <begin position="1129"/>
        <end position="1141"/>
    </location>
</feature>
<feature type="compositionally biased region" description="Low complexity" evidence="1">
    <location>
        <begin position="303"/>
        <end position="318"/>
    </location>
</feature>
<feature type="compositionally biased region" description="Polar residues" evidence="1">
    <location>
        <begin position="1393"/>
        <end position="1415"/>
    </location>
</feature>
<feature type="compositionally biased region" description="Low complexity" evidence="1">
    <location>
        <begin position="944"/>
        <end position="982"/>
    </location>
</feature>
<feature type="compositionally biased region" description="Basic and acidic residues" evidence="1">
    <location>
        <begin position="507"/>
        <end position="520"/>
    </location>
</feature>
<feature type="region of interest" description="Disordered" evidence="1">
    <location>
        <begin position="686"/>
        <end position="705"/>
    </location>
</feature>
<feature type="compositionally biased region" description="Polar residues" evidence="1">
    <location>
        <begin position="60"/>
        <end position="74"/>
    </location>
</feature>
<accession>A0A0C9X1V5</accession>
<dbReference type="EMBL" id="KN838762">
    <property type="protein sequence ID" value="KIJ95263.1"/>
    <property type="molecule type" value="Genomic_DNA"/>
</dbReference>
<feature type="compositionally biased region" description="Polar residues" evidence="1">
    <location>
        <begin position="283"/>
        <end position="292"/>
    </location>
</feature>
<feature type="compositionally biased region" description="Acidic residues" evidence="1">
    <location>
        <begin position="840"/>
        <end position="853"/>
    </location>
</feature>
<reference evidence="3" key="2">
    <citation type="submission" date="2015-01" db="EMBL/GenBank/DDBJ databases">
        <title>Evolutionary Origins and Diversification of the Mycorrhizal Mutualists.</title>
        <authorList>
            <consortium name="DOE Joint Genome Institute"/>
            <consortium name="Mycorrhizal Genomics Consortium"/>
            <person name="Kohler A."/>
            <person name="Kuo A."/>
            <person name="Nagy L.G."/>
            <person name="Floudas D."/>
            <person name="Copeland A."/>
            <person name="Barry K.W."/>
            <person name="Cichocki N."/>
            <person name="Veneault-Fourrey C."/>
            <person name="LaButti K."/>
            <person name="Lindquist E.A."/>
            <person name="Lipzen A."/>
            <person name="Lundell T."/>
            <person name="Morin E."/>
            <person name="Murat C."/>
            <person name="Riley R."/>
            <person name="Ohm R."/>
            <person name="Sun H."/>
            <person name="Tunlid A."/>
            <person name="Henrissat B."/>
            <person name="Grigoriev I.V."/>
            <person name="Hibbett D.S."/>
            <person name="Martin F."/>
        </authorList>
    </citation>
    <scope>NUCLEOTIDE SEQUENCE [LARGE SCALE GENOMIC DNA]</scope>
    <source>
        <strain evidence="3">LaAM-08-1</strain>
    </source>
</reference>
<name>A0A0C9X1V5_9AGAR</name>
<feature type="compositionally biased region" description="Polar residues" evidence="1">
    <location>
        <begin position="530"/>
        <end position="543"/>
    </location>
</feature>
<feature type="compositionally biased region" description="Low complexity" evidence="1">
    <location>
        <begin position="238"/>
        <end position="248"/>
    </location>
</feature>
<feature type="compositionally biased region" description="Acidic residues" evidence="1">
    <location>
        <begin position="365"/>
        <end position="380"/>
    </location>
</feature>
<feature type="compositionally biased region" description="Low complexity" evidence="1">
    <location>
        <begin position="48"/>
        <end position="59"/>
    </location>
</feature>
<feature type="compositionally biased region" description="Pro residues" evidence="1">
    <location>
        <begin position="319"/>
        <end position="328"/>
    </location>
</feature>
<feature type="compositionally biased region" description="Polar residues" evidence="1">
    <location>
        <begin position="912"/>
        <end position="942"/>
    </location>
</feature>
<feature type="compositionally biased region" description="Low complexity" evidence="1">
    <location>
        <begin position="387"/>
        <end position="397"/>
    </location>
</feature>